<dbReference type="AlphaFoldDB" id="A0A1E5L7N6"/>
<dbReference type="InterPro" id="IPR006059">
    <property type="entry name" value="SBP"/>
</dbReference>
<dbReference type="Pfam" id="PF13416">
    <property type="entry name" value="SBP_bac_8"/>
    <property type="match status" value="1"/>
</dbReference>
<evidence type="ECO:0000256" key="4">
    <source>
        <dbReference type="PIRSR" id="PIRSR002825-1"/>
    </source>
</evidence>
<dbReference type="PANTHER" id="PTHR30006:SF15">
    <property type="entry name" value="IRON-UTILIZATION PERIPLASMIC PROTEIN"/>
    <property type="match status" value="1"/>
</dbReference>
<dbReference type="OrthoDB" id="9769319at2"/>
<evidence type="ECO:0000256" key="5">
    <source>
        <dbReference type="SAM" id="SignalP"/>
    </source>
</evidence>
<keyword evidence="7" id="KW-1185">Reference proteome</keyword>
<proteinExistence type="inferred from homology"/>
<keyword evidence="3 5" id="KW-0732">Signal</keyword>
<comment type="similarity">
    <text evidence="1">Belongs to the bacterial solute-binding protein 1 family.</text>
</comment>
<dbReference type="Gene3D" id="3.40.190.10">
    <property type="entry name" value="Periplasmic binding protein-like II"/>
    <property type="match status" value="2"/>
</dbReference>
<dbReference type="GO" id="GO:0030288">
    <property type="term" value="C:outer membrane-bounded periplasmic space"/>
    <property type="evidence" value="ECO:0007669"/>
    <property type="project" value="TreeGrafter"/>
</dbReference>
<dbReference type="GO" id="GO:0006826">
    <property type="term" value="P:iron ion transport"/>
    <property type="evidence" value="ECO:0007669"/>
    <property type="project" value="UniProtKB-KW"/>
</dbReference>
<evidence type="ECO:0000256" key="2">
    <source>
        <dbReference type="ARBA" id="ARBA00022496"/>
    </source>
</evidence>
<dbReference type="RefSeq" id="WP_069701365.1">
    <property type="nucleotide sequence ID" value="NZ_MJAT01000006.1"/>
</dbReference>
<feature type="signal peptide" evidence="5">
    <location>
        <begin position="1"/>
        <end position="21"/>
    </location>
</feature>
<dbReference type="CDD" id="cd13542">
    <property type="entry name" value="PBP2_FutA1_ilke"/>
    <property type="match status" value="1"/>
</dbReference>
<gene>
    <name evidence="6" type="ORF">BHU72_11385</name>
</gene>
<dbReference type="PANTHER" id="PTHR30006">
    <property type="entry name" value="THIAMINE-BINDING PERIPLASMIC PROTEIN-RELATED"/>
    <property type="match status" value="1"/>
</dbReference>
<protein>
    <submittedName>
        <fullName evidence="6">Fe(3+) ABC transporter substrate-binding protein</fullName>
    </submittedName>
</protein>
<feature type="binding site" evidence="4">
    <location>
        <position position="237"/>
    </location>
    <ligand>
        <name>Fe cation</name>
        <dbReference type="ChEBI" id="CHEBI:24875"/>
    </ligand>
</feature>
<evidence type="ECO:0000313" key="6">
    <source>
        <dbReference type="EMBL" id="OEH86136.1"/>
    </source>
</evidence>
<keyword evidence="4" id="KW-0479">Metal-binding</keyword>
<dbReference type="GO" id="GO:0046872">
    <property type="term" value="F:metal ion binding"/>
    <property type="evidence" value="ECO:0007669"/>
    <property type="project" value="UniProtKB-KW"/>
</dbReference>
<dbReference type="SUPFAM" id="SSF53850">
    <property type="entry name" value="Periplasmic binding protein-like II"/>
    <property type="match status" value="1"/>
</dbReference>
<accession>A0A1E5L7N6</accession>
<keyword evidence="4" id="KW-0408">Iron</keyword>
<dbReference type="Proteomes" id="UP000095255">
    <property type="component" value="Unassembled WGS sequence"/>
</dbReference>
<name>A0A1E5L7N6_9FIRM</name>
<evidence type="ECO:0000256" key="3">
    <source>
        <dbReference type="ARBA" id="ARBA00022729"/>
    </source>
</evidence>
<dbReference type="EMBL" id="MJAT01000006">
    <property type="protein sequence ID" value="OEH86136.1"/>
    <property type="molecule type" value="Genomic_DNA"/>
</dbReference>
<feature type="binding site" evidence="4">
    <location>
        <position position="236"/>
    </location>
    <ligand>
        <name>Fe cation</name>
        <dbReference type="ChEBI" id="CHEBI:24875"/>
    </ligand>
</feature>
<dbReference type="STRING" id="1390249.BHU72_11385"/>
<evidence type="ECO:0000313" key="7">
    <source>
        <dbReference type="Proteomes" id="UP000095255"/>
    </source>
</evidence>
<feature type="chain" id="PRO_5038589018" evidence="5">
    <location>
        <begin position="22"/>
        <end position="355"/>
    </location>
</feature>
<sequence>MKKSLKVMALTMLTASLLVTGCGKTTTTQTPPVEESKSAGVVNLYTSRHYESDRQLYDAFTEQTGIVVNVVEGKGDELLERLKTEADQTEADLFLTADAGNMHVASEAGLFQPVNNDVIFANIPDKYRADNNEWFGIAKRARVIVYAKDRVNPADLSTYEALTEPQWKGKVVARTSTNMYNMSLLASFIEVKGEQASLDWAKGLVANFARDPKGNDRDQAKAIVAGEADVTIMNTYYIGAMLNSKDTEEVKVAESVGIFFPNQDTTGTHVNISGIGVTKHAKNVENATKFIEFLSSEQAQQQFASTNHEYPVNPKVEPSDYIKSWGTFKEQNIDLSALGKNQQQAIKLFDQAGWK</sequence>
<comment type="caution">
    <text evidence="6">The sequence shown here is derived from an EMBL/GenBank/DDBJ whole genome shotgun (WGS) entry which is preliminary data.</text>
</comment>
<keyword evidence="2" id="KW-0813">Transport</keyword>
<keyword evidence="2" id="KW-0406">Ion transport</keyword>
<organism evidence="6 7">
    <name type="scientific">Desulfuribacillus stibiiarsenatis</name>
    <dbReference type="NCBI Taxonomy" id="1390249"/>
    <lineage>
        <taxon>Bacteria</taxon>
        <taxon>Bacillati</taxon>
        <taxon>Bacillota</taxon>
        <taxon>Desulfuribacillia</taxon>
        <taxon>Desulfuribacillales</taxon>
        <taxon>Desulfuribacillaceae</taxon>
        <taxon>Desulfuribacillus</taxon>
    </lineage>
</organism>
<feature type="binding site" evidence="4">
    <location>
        <position position="49"/>
    </location>
    <ligand>
        <name>Fe cation</name>
        <dbReference type="ChEBI" id="CHEBI:24875"/>
    </ligand>
</feature>
<keyword evidence="2" id="KW-0410">Iron transport</keyword>
<dbReference type="PIRSF" id="PIRSF002825">
    <property type="entry name" value="CfbpA"/>
    <property type="match status" value="1"/>
</dbReference>
<dbReference type="InterPro" id="IPR026045">
    <property type="entry name" value="Ferric-bd"/>
</dbReference>
<evidence type="ECO:0000256" key="1">
    <source>
        <dbReference type="ARBA" id="ARBA00008520"/>
    </source>
</evidence>
<dbReference type="PROSITE" id="PS51257">
    <property type="entry name" value="PROKAR_LIPOPROTEIN"/>
    <property type="match status" value="1"/>
</dbReference>
<reference evidence="6 7" key="1">
    <citation type="submission" date="2016-09" db="EMBL/GenBank/DDBJ databases">
        <title>Desulfuribacillus arsenicus sp. nov., an obligately anaerobic, dissimilatory arsenic- and antimonate-reducing bacterium isolated from anoxic sediments.</title>
        <authorList>
            <person name="Abin C.A."/>
            <person name="Hollibaugh J.T."/>
        </authorList>
    </citation>
    <scope>NUCLEOTIDE SEQUENCE [LARGE SCALE GENOMIC DNA]</scope>
    <source>
        <strain evidence="6 7">MLFW-2</strain>
    </source>
</reference>